<protein>
    <submittedName>
        <fullName evidence="3">Uncharacterized protein</fullName>
    </submittedName>
</protein>
<accession>A0A0S4QLU7</accession>
<gene>
    <name evidence="3" type="ORF">Ga0074812_107313</name>
</gene>
<keyword evidence="2" id="KW-1133">Transmembrane helix</keyword>
<feature type="transmembrane region" description="Helical" evidence="2">
    <location>
        <begin position="141"/>
        <end position="159"/>
    </location>
</feature>
<feature type="transmembrane region" description="Helical" evidence="2">
    <location>
        <begin position="179"/>
        <end position="201"/>
    </location>
</feature>
<dbReference type="EMBL" id="FAOZ01000007">
    <property type="protein sequence ID" value="CUU56429.1"/>
    <property type="molecule type" value="Genomic_DNA"/>
</dbReference>
<feature type="region of interest" description="Disordered" evidence="1">
    <location>
        <begin position="208"/>
        <end position="240"/>
    </location>
</feature>
<dbReference type="Proteomes" id="UP000198802">
    <property type="component" value="Unassembled WGS sequence"/>
</dbReference>
<evidence type="ECO:0000313" key="3">
    <source>
        <dbReference type="EMBL" id="CUU56429.1"/>
    </source>
</evidence>
<keyword evidence="2" id="KW-0472">Membrane</keyword>
<name>A0A0S4QLU7_9ACTN</name>
<evidence type="ECO:0000256" key="1">
    <source>
        <dbReference type="SAM" id="MobiDB-lite"/>
    </source>
</evidence>
<reference evidence="4" key="1">
    <citation type="submission" date="2015-11" db="EMBL/GenBank/DDBJ databases">
        <authorList>
            <person name="Varghese N."/>
        </authorList>
    </citation>
    <scope>NUCLEOTIDE SEQUENCE [LARGE SCALE GENOMIC DNA]</scope>
    <source>
        <strain evidence="4">DSM 45899</strain>
    </source>
</reference>
<proteinExistence type="predicted"/>
<keyword evidence="4" id="KW-1185">Reference proteome</keyword>
<evidence type="ECO:0000313" key="4">
    <source>
        <dbReference type="Proteomes" id="UP000198802"/>
    </source>
</evidence>
<evidence type="ECO:0000256" key="2">
    <source>
        <dbReference type="SAM" id="Phobius"/>
    </source>
</evidence>
<dbReference type="AlphaFoldDB" id="A0A0S4QLU7"/>
<keyword evidence="2" id="KW-0812">Transmembrane</keyword>
<feature type="compositionally biased region" description="Basic and acidic residues" evidence="1">
    <location>
        <begin position="208"/>
        <end position="218"/>
    </location>
</feature>
<organism evidence="3 4">
    <name type="scientific">Parafrankia irregularis</name>
    <dbReference type="NCBI Taxonomy" id="795642"/>
    <lineage>
        <taxon>Bacteria</taxon>
        <taxon>Bacillati</taxon>
        <taxon>Actinomycetota</taxon>
        <taxon>Actinomycetes</taxon>
        <taxon>Frankiales</taxon>
        <taxon>Frankiaceae</taxon>
        <taxon>Parafrankia</taxon>
    </lineage>
</organism>
<feature type="transmembrane region" description="Helical" evidence="2">
    <location>
        <begin position="115"/>
        <end position="134"/>
    </location>
</feature>
<sequence>MLLRYLLRDPHRSFSDHELARRHGRPTTTTLAWLEAAGWLISSYDTEPTSGDVKPGLDQQPRQPRRMYRLTGHGTTAARAALAPAPPGERFVTGFVGMVTGFLLGLGAHHIGAGALATAVLLGVPCGVASGFGGRQVRSRTGIGSGCCLGGTLGVVIAANATDKGAGWLDSTVIRSGAVAAVVGIVVFALTAYATAVARFLREDLAAREGSTKAREPSPRSQQTSPPMPPPGEPDILERH</sequence>